<reference evidence="2 3" key="1">
    <citation type="submission" date="2022-07" db="EMBL/GenBank/DDBJ databases">
        <title>Characterization of plant growth promoting rhizobacteria (PGPR) for use as bioinoculants in agriculture.</title>
        <authorList>
            <person name="Hassen A.I."/>
            <person name="Pierneef R."/>
        </authorList>
    </citation>
    <scope>NUCLEOTIDE SEQUENCE [LARGE SCALE GENOMIC DNA]</scope>
    <source>
        <strain evidence="2 3">SARCC-3054</strain>
    </source>
</reference>
<evidence type="ECO:0000313" key="3">
    <source>
        <dbReference type="Proteomes" id="UP001207830"/>
    </source>
</evidence>
<evidence type="ECO:0000313" key="2">
    <source>
        <dbReference type="EMBL" id="MCY0107112.1"/>
    </source>
</evidence>
<dbReference type="Proteomes" id="UP001207830">
    <property type="component" value="Unassembled WGS sequence"/>
</dbReference>
<gene>
    <name evidence="2" type="ORF">NQF78_02240</name>
</gene>
<dbReference type="Pfam" id="PF20215">
    <property type="entry name" value="DUF6575"/>
    <property type="match status" value="1"/>
</dbReference>
<comment type="caution">
    <text evidence="2">The sequence shown here is derived from an EMBL/GenBank/DDBJ whole genome shotgun (WGS) entry which is preliminary data.</text>
</comment>
<organism evidence="2 3">
    <name type="scientific">Pseudomonas monsensis</name>
    <dbReference type="NCBI Taxonomy" id="2745509"/>
    <lineage>
        <taxon>Bacteria</taxon>
        <taxon>Pseudomonadati</taxon>
        <taxon>Pseudomonadota</taxon>
        <taxon>Gammaproteobacteria</taxon>
        <taxon>Pseudomonadales</taxon>
        <taxon>Pseudomonadaceae</taxon>
        <taxon>Pseudomonas</taxon>
    </lineage>
</organism>
<accession>A0ABT3YNX8</accession>
<sequence>MSFLRIEGQKIDARTLSKHQWNADLIEFEGPLLSLYKSESGNDLLYAWLDCNSTRNRWCIIPVGRKSLRDYLEQQITLRDIYIESEWLVIFHTGGSAKRSAFLSTSWDKLPEAYLPESDSYLTPEIATPAAEKLAEEITESYFLGLDGELYIDDFSLVPKIYQQLYSFHYGLEHLDRPAVHGALSKLAGSWTGGFSAVHLFTGLNSVTPSIHRAKVTEIQFASPGHIKLNLLSNLARRIETSASQILDESSFIALEQYYSTVYRYFKENKISGFDDERQITATLAPEILIRLKEFVDFFFDLMKWEDYRSSFDYLNVDPLHQLRVLLAYYRRLKKLRPYLVGGNLFLGNSRIFGASDSDAIE</sequence>
<protein>
    <recommendedName>
        <fullName evidence="1">DUF6575 domain-containing protein</fullName>
    </recommendedName>
</protein>
<name>A0ABT3YNX8_9PSED</name>
<evidence type="ECO:0000259" key="1">
    <source>
        <dbReference type="Pfam" id="PF20215"/>
    </source>
</evidence>
<proteinExistence type="predicted"/>
<dbReference type="EMBL" id="JANIGP010000001">
    <property type="protein sequence ID" value="MCY0107112.1"/>
    <property type="molecule type" value="Genomic_DNA"/>
</dbReference>
<feature type="domain" description="DUF6575" evidence="1">
    <location>
        <begin position="27"/>
        <end position="125"/>
    </location>
</feature>
<dbReference type="InterPro" id="IPR046482">
    <property type="entry name" value="DUF6575"/>
</dbReference>
<dbReference type="RefSeq" id="WP_267795188.1">
    <property type="nucleotide sequence ID" value="NZ_JANIGP010000001.1"/>
</dbReference>
<keyword evidence="3" id="KW-1185">Reference proteome</keyword>